<dbReference type="InterPro" id="IPR038883">
    <property type="entry name" value="AN11006-like"/>
</dbReference>
<organism evidence="1 2">
    <name type="scientific">Lepraria neglecta</name>
    <dbReference type="NCBI Taxonomy" id="209136"/>
    <lineage>
        <taxon>Eukaryota</taxon>
        <taxon>Fungi</taxon>
        <taxon>Dikarya</taxon>
        <taxon>Ascomycota</taxon>
        <taxon>Pezizomycotina</taxon>
        <taxon>Lecanoromycetes</taxon>
        <taxon>OSLEUM clade</taxon>
        <taxon>Lecanoromycetidae</taxon>
        <taxon>Lecanorales</taxon>
        <taxon>Lecanorineae</taxon>
        <taxon>Stereocaulaceae</taxon>
        <taxon>Lepraria</taxon>
    </lineage>
</organism>
<evidence type="ECO:0000313" key="2">
    <source>
        <dbReference type="Proteomes" id="UP001276659"/>
    </source>
</evidence>
<sequence>MFLVKRTLEGLLVILHAPEQGTSSADGLDQDVQQPKLFLDTLLGKLPPEIREQLSLKRGSKVLHQTIFPLQQTLDRLLARLHTPTREPFVNTSFGKLPPEIREQIYHELLIDEAPHTGQHSTGEGTEGRNGLTKASDLNILLTCRQIYHEASHIYYARNSFHINTEPELLSFLDSIGQTSRAKLTSLPVNGLVIKHRVRDKYSQEIWDQYAPQLAMTAAELEIFKNLTGEKLHLSAEKAAPLMKQCINLRRICMQAKIGDEFLCFVWLGLVFSDDFVVNFLDELHWVLRARSGIGRTMSISWIGIARFFIRGRIRERSALLRWKLFGGWTRRDKAIVS</sequence>
<dbReference type="EMBL" id="JASNWA010000006">
    <property type="protein sequence ID" value="KAK3174860.1"/>
    <property type="molecule type" value="Genomic_DNA"/>
</dbReference>
<proteinExistence type="predicted"/>
<reference evidence="1" key="1">
    <citation type="submission" date="2022-11" db="EMBL/GenBank/DDBJ databases">
        <title>Chromosomal genome sequence assembly and mating type (MAT) locus characterization of the leprose asexual lichenized fungus Lepraria neglecta (Nyl.) Erichsen.</title>
        <authorList>
            <person name="Allen J.L."/>
            <person name="Pfeffer B."/>
        </authorList>
    </citation>
    <scope>NUCLEOTIDE SEQUENCE</scope>
    <source>
        <strain evidence="1">Allen 5258</strain>
    </source>
</reference>
<dbReference type="Proteomes" id="UP001276659">
    <property type="component" value="Unassembled WGS sequence"/>
</dbReference>
<comment type="caution">
    <text evidence="1">The sequence shown here is derived from an EMBL/GenBank/DDBJ whole genome shotgun (WGS) entry which is preliminary data.</text>
</comment>
<dbReference type="AlphaFoldDB" id="A0AAD9ZBF8"/>
<keyword evidence="2" id="KW-1185">Reference proteome</keyword>
<accession>A0AAD9ZBF8</accession>
<evidence type="ECO:0000313" key="1">
    <source>
        <dbReference type="EMBL" id="KAK3174860.1"/>
    </source>
</evidence>
<protein>
    <submittedName>
        <fullName evidence="1">Uncharacterized protein</fullName>
    </submittedName>
</protein>
<dbReference type="PANTHER" id="PTHR42085">
    <property type="entry name" value="F-BOX DOMAIN-CONTAINING PROTEIN"/>
    <property type="match status" value="1"/>
</dbReference>
<gene>
    <name evidence="1" type="ORF">OEA41_002106</name>
</gene>
<name>A0AAD9ZBF8_9LECA</name>
<dbReference type="PANTHER" id="PTHR42085:SF2">
    <property type="entry name" value="F-BOX DOMAIN-CONTAINING PROTEIN"/>
    <property type="match status" value="1"/>
</dbReference>